<dbReference type="Gene3D" id="3.30.428.10">
    <property type="entry name" value="HIT-like"/>
    <property type="match status" value="1"/>
</dbReference>
<feature type="domain" description="Aprataxin C2HE/C2H2/C2HC zinc finger" evidence="2">
    <location>
        <begin position="226"/>
        <end position="287"/>
    </location>
</feature>
<dbReference type="AlphaFoldDB" id="A0A1E3K4W3"/>
<evidence type="ECO:0000259" key="2">
    <source>
        <dbReference type="Pfam" id="PF16278"/>
    </source>
</evidence>
<dbReference type="GO" id="GO:0030983">
    <property type="term" value="F:mismatched DNA binding"/>
    <property type="evidence" value="ECO:0007669"/>
    <property type="project" value="TreeGrafter"/>
</dbReference>
<sequence>MGNCVSAPSSSSSPSDIPPPRRPALSTDGSSNPSPSPSSQGPQTPKKGKGRALSHRSGLSTSSIMASHPLLALRHYATLSNPQTSLPANKLLFANYNTMAVFDAYPKARYHLLVLPRYPFSSQSDPDGDESIVPLEALDDLKSLLLKGGEYGREEVLRAMEETAREVEEMIRDEMLKTEGFAWRVDVGFHAVPSMKHVHLHVISDDRISPSLKSKKHYNSFRPDLGFFIPIMEVRRWLQNEQTLQERVDALAATTSLLKTPLTCFKCDEPMNNIEKLKTHFEKEFNKERKDALRYITRYGHQKGSDDDIF</sequence>
<keyword evidence="4" id="KW-1185">Reference proteome</keyword>
<dbReference type="Pfam" id="PF16278">
    <property type="entry name" value="zf-C2HE"/>
    <property type="match status" value="1"/>
</dbReference>
<dbReference type="Proteomes" id="UP000094819">
    <property type="component" value="Unassembled WGS sequence"/>
</dbReference>
<dbReference type="InterPro" id="IPR032566">
    <property type="entry name" value="Znf-C2HE"/>
</dbReference>
<organism evidence="3 4">
    <name type="scientific">Cryptococcus wingfieldii CBS 7118</name>
    <dbReference type="NCBI Taxonomy" id="1295528"/>
    <lineage>
        <taxon>Eukaryota</taxon>
        <taxon>Fungi</taxon>
        <taxon>Dikarya</taxon>
        <taxon>Basidiomycota</taxon>
        <taxon>Agaricomycotina</taxon>
        <taxon>Tremellomycetes</taxon>
        <taxon>Tremellales</taxon>
        <taxon>Cryptococcaceae</taxon>
        <taxon>Cryptococcus</taxon>
    </lineage>
</organism>
<reference evidence="3 4" key="1">
    <citation type="submission" date="2016-06" db="EMBL/GenBank/DDBJ databases">
        <title>Evolution of pathogenesis and genome organization in the Tremellales.</title>
        <authorList>
            <person name="Cuomo C."/>
            <person name="Litvintseva A."/>
            <person name="Heitman J."/>
            <person name="Chen Y."/>
            <person name="Sun S."/>
            <person name="Springer D."/>
            <person name="Dromer F."/>
            <person name="Young S."/>
            <person name="Zeng Q."/>
            <person name="Chapman S."/>
            <person name="Gujja S."/>
            <person name="Saif S."/>
            <person name="Birren B."/>
        </authorList>
    </citation>
    <scope>NUCLEOTIDE SEQUENCE [LARGE SCALE GENOMIC DNA]</scope>
    <source>
        <strain evidence="3 4">CBS 7118</strain>
    </source>
</reference>
<dbReference type="RefSeq" id="XP_019035024.1">
    <property type="nucleotide sequence ID" value="XM_019173298.1"/>
</dbReference>
<dbReference type="Pfam" id="PF11969">
    <property type="entry name" value="DcpS_C"/>
    <property type="match status" value="1"/>
</dbReference>
<comment type="caution">
    <text evidence="3">The sequence shown here is derived from an EMBL/GenBank/DDBJ whole genome shotgun (WGS) entry which is preliminary data.</text>
</comment>
<dbReference type="GeneID" id="30190339"/>
<dbReference type="GO" id="GO:0003697">
    <property type="term" value="F:single-stranded DNA binding"/>
    <property type="evidence" value="ECO:0007669"/>
    <property type="project" value="TreeGrafter"/>
</dbReference>
<dbReference type="GO" id="GO:0000012">
    <property type="term" value="P:single strand break repair"/>
    <property type="evidence" value="ECO:0007669"/>
    <property type="project" value="TreeGrafter"/>
</dbReference>
<dbReference type="GO" id="GO:0005634">
    <property type="term" value="C:nucleus"/>
    <property type="evidence" value="ECO:0007669"/>
    <property type="project" value="TreeGrafter"/>
</dbReference>
<evidence type="ECO:0000256" key="1">
    <source>
        <dbReference type="SAM" id="MobiDB-lite"/>
    </source>
</evidence>
<feature type="compositionally biased region" description="Low complexity" evidence="1">
    <location>
        <begin position="23"/>
        <end position="45"/>
    </location>
</feature>
<dbReference type="InterPro" id="IPR036265">
    <property type="entry name" value="HIT-like_sf"/>
</dbReference>
<dbReference type="GO" id="GO:0003725">
    <property type="term" value="F:double-stranded RNA binding"/>
    <property type="evidence" value="ECO:0007669"/>
    <property type="project" value="TreeGrafter"/>
</dbReference>
<evidence type="ECO:0000313" key="4">
    <source>
        <dbReference type="Proteomes" id="UP000094819"/>
    </source>
</evidence>
<feature type="region of interest" description="Disordered" evidence="1">
    <location>
        <begin position="1"/>
        <end position="59"/>
    </location>
</feature>
<dbReference type="SUPFAM" id="SSF54197">
    <property type="entry name" value="HIT-like"/>
    <property type="match status" value="1"/>
</dbReference>
<dbReference type="PANTHER" id="PTHR12486">
    <property type="entry name" value="APRATAXIN-RELATED"/>
    <property type="match status" value="1"/>
</dbReference>
<proteinExistence type="predicted"/>
<evidence type="ECO:0000313" key="3">
    <source>
        <dbReference type="EMBL" id="ODO07547.1"/>
    </source>
</evidence>
<name>A0A1E3K4W3_9TREE</name>
<dbReference type="GO" id="GO:1990165">
    <property type="term" value="F:single-strand break-containing DNA binding"/>
    <property type="evidence" value="ECO:0007669"/>
    <property type="project" value="TreeGrafter"/>
</dbReference>
<dbReference type="OrthoDB" id="3512845at2759"/>
<dbReference type="EMBL" id="AWGH01000002">
    <property type="protein sequence ID" value="ODO07547.1"/>
    <property type="molecule type" value="Genomic_DNA"/>
</dbReference>
<gene>
    <name evidence="3" type="ORF">L198_01126</name>
</gene>
<accession>A0A1E3K4W3</accession>
<dbReference type="GO" id="GO:0033699">
    <property type="term" value="F:DNA 5'-adenosine monophosphate hydrolase activity"/>
    <property type="evidence" value="ECO:0007669"/>
    <property type="project" value="TreeGrafter"/>
</dbReference>
<dbReference type="PANTHER" id="PTHR12486:SF4">
    <property type="entry name" value="APRATAXIN"/>
    <property type="match status" value="1"/>
</dbReference>
<protein>
    <submittedName>
        <fullName evidence="3">Aprataxin</fullName>
    </submittedName>
</protein>
<feature type="compositionally biased region" description="Low complexity" evidence="1">
    <location>
        <begin position="1"/>
        <end position="15"/>
    </location>
</feature>